<sequence>MKRGGGRGARHAENRPRATRRNRLQATSTGTWRATEGERRTCGIRRRCIRTSPGQSQETRSGHREQGASKVVSFGIGSGAPSGDATTGELVTRLSEQVSRLVRDELALARAEMSRKAKKAALGGGLVGGAGLVGGLGVGVLVACAVLGLATVVAAWLAALIVGLVLVAVAGVLAMVGKKEVREVAPPLPVGAIEGVKDDLHTIREARHR</sequence>
<keyword evidence="2" id="KW-0812">Transmembrane</keyword>
<reference evidence="3" key="1">
    <citation type="submission" date="2020-12" db="EMBL/GenBank/DDBJ databases">
        <title>Genomic characterization of non-nitrogen-fixing Frankia strains.</title>
        <authorList>
            <person name="Carlos-Shanley C."/>
            <person name="Guerra T."/>
            <person name="Hahn D."/>
        </authorList>
    </citation>
    <scope>NUCLEOTIDE SEQUENCE</scope>
    <source>
        <strain evidence="3">CN6</strain>
    </source>
</reference>
<proteinExistence type="predicted"/>
<comment type="caution">
    <text evidence="3">The sequence shown here is derived from an EMBL/GenBank/DDBJ whole genome shotgun (WGS) entry which is preliminary data.</text>
</comment>
<protein>
    <submittedName>
        <fullName evidence="3">Phage holin family protein</fullName>
    </submittedName>
</protein>
<evidence type="ECO:0000313" key="4">
    <source>
        <dbReference type="Proteomes" id="UP000604475"/>
    </source>
</evidence>
<dbReference type="EMBL" id="JAEACQ010000226">
    <property type="protein sequence ID" value="MBL7629263.1"/>
    <property type="molecule type" value="Genomic_DNA"/>
</dbReference>
<dbReference type="AlphaFoldDB" id="A0A937UPN7"/>
<feature type="transmembrane region" description="Helical" evidence="2">
    <location>
        <begin position="154"/>
        <end position="176"/>
    </location>
</feature>
<feature type="region of interest" description="Disordered" evidence="1">
    <location>
        <begin position="1"/>
        <end position="37"/>
    </location>
</feature>
<keyword evidence="2" id="KW-0472">Membrane</keyword>
<dbReference type="InterPro" id="IPR009937">
    <property type="entry name" value="Phage_holin_3_6"/>
</dbReference>
<accession>A0A937UPN7</accession>
<evidence type="ECO:0000256" key="1">
    <source>
        <dbReference type="SAM" id="MobiDB-lite"/>
    </source>
</evidence>
<organism evidence="3 4">
    <name type="scientific">Frankia nepalensis</name>
    <dbReference type="NCBI Taxonomy" id="1836974"/>
    <lineage>
        <taxon>Bacteria</taxon>
        <taxon>Bacillati</taxon>
        <taxon>Actinomycetota</taxon>
        <taxon>Actinomycetes</taxon>
        <taxon>Frankiales</taxon>
        <taxon>Frankiaceae</taxon>
        <taxon>Frankia</taxon>
    </lineage>
</organism>
<gene>
    <name evidence="3" type="ORF">I7412_19265</name>
</gene>
<evidence type="ECO:0000256" key="2">
    <source>
        <dbReference type="SAM" id="Phobius"/>
    </source>
</evidence>
<feature type="transmembrane region" description="Helical" evidence="2">
    <location>
        <begin position="120"/>
        <end position="148"/>
    </location>
</feature>
<keyword evidence="2" id="KW-1133">Transmembrane helix</keyword>
<keyword evidence="4" id="KW-1185">Reference proteome</keyword>
<dbReference type="Pfam" id="PF07332">
    <property type="entry name" value="Phage_holin_3_6"/>
    <property type="match status" value="1"/>
</dbReference>
<dbReference type="Proteomes" id="UP000604475">
    <property type="component" value="Unassembled WGS sequence"/>
</dbReference>
<name>A0A937UPN7_9ACTN</name>
<evidence type="ECO:0000313" key="3">
    <source>
        <dbReference type="EMBL" id="MBL7629263.1"/>
    </source>
</evidence>